<evidence type="ECO:0000313" key="2">
    <source>
        <dbReference type="Proteomes" id="UP000541185"/>
    </source>
</evidence>
<accession>A0A848HF05</accession>
<name>A0A848HF05_9BURK</name>
<dbReference type="GO" id="GO:0016874">
    <property type="term" value="F:ligase activity"/>
    <property type="evidence" value="ECO:0007669"/>
    <property type="project" value="UniProtKB-KW"/>
</dbReference>
<dbReference type="EMBL" id="JABBFX010000002">
    <property type="protein sequence ID" value="NML46178.1"/>
    <property type="molecule type" value="Genomic_DNA"/>
</dbReference>
<dbReference type="Gene3D" id="3.90.1140.10">
    <property type="entry name" value="Cyclic phosphodiesterase"/>
    <property type="match status" value="1"/>
</dbReference>
<dbReference type="AlphaFoldDB" id="A0A848HF05"/>
<sequence length="177" mass="19001">MPERSALYVLAFPTLSPDDASRIEALRADHDPAGHSLLKAHFTFVFGCATVSPEAAEAAMRAVAAQVATIEFSLSAARLSEHGGLQYVFLCPGQGCAEMLELHRRLDAGCEEHSEEFTPHLTVCKTPHRAQAHEALHRASRIGLPMQGTLLALSLGAVRDGRFEVLAEAPLAGHRLG</sequence>
<proteinExistence type="predicted"/>
<comment type="caution">
    <text evidence="1">The sequence shown here is derived from an EMBL/GenBank/DDBJ whole genome shotgun (WGS) entry which is preliminary data.</text>
</comment>
<dbReference type="Pfam" id="PF13563">
    <property type="entry name" value="2_5_RNA_ligase2"/>
    <property type="match status" value="1"/>
</dbReference>
<gene>
    <name evidence="1" type="ORF">HHL11_20690</name>
</gene>
<reference evidence="1 2" key="1">
    <citation type="submission" date="2020-04" db="EMBL/GenBank/DDBJ databases">
        <title>Ramlibacter sp. G-1-2-2 isolated from soil.</title>
        <authorList>
            <person name="Dahal R.H."/>
        </authorList>
    </citation>
    <scope>NUCLEOTIDE SEQUENCE [LARGE SCALE GENOMIC DNA]</scope>
    <source>
        <strain evidence="1 2">G-1-2-2</strain>
    </source>
</reference>
<dbReference type="InterPro" id="IPR009097">
    <property type="entry name" value="Cyclic_Pdiesterase"/>
</dbReference>
<protein>
    <submittedName>
        <fullName evidence="1">2'-5' RNA ligase family protein</fullName>
    </submittedName>
</protein>
<keyword evidence="2" id="KW-1185">Reference proteome</keyword>
<dbReference type="RefSeq" id="WP_169420459.1">
    <property type="nucleotide sequence ID" value="NZ_JABBFX010000002.1"/>
</dbReference>
<organism evidence="1 2">
    <name type="scientific">Ramlibacter agri</name>
    <dbReference type="NCBI Taxonomy" id="2728837"/>
    <lineage>
        <taxon>Bacteria</taxon>
        <taxon>Pseudomonadati</taxon>
        <taxon>Pseudomonadota</taxon>
        <taxon>Betaproteobacteria</taxon>
        <taxon>Burkholderiales</taxon>
        <taxon>Comamonadaceae</taxon>
        <taxon>Ramlibacter</taxon>
    </lineage>
</organism>
<dbReference type="SUPFAM" id="SSF55144">
    <property type="entry name" value="LigT-like"/>
    <property type="match status" value="1"/>
</dbReference>
<keyword evidence="1" id="KW-0436">Ligase</keyword>
<dbReference type="Proteomes" id="UP000541185">
    <property type="component" value="Unassembled WGS sequence"/>
</dbReference>
<evidence type="ECO:0000313" key="1">
    <source>
        <dbReference type="EMBL" id="NML46178.1"/>
    </source>
</evidence>